<organism evidence="10 11">
    <name type="scientific">Orrella marina</name>
    <dbReference type="NCBI Taxonomy" id="2163011"/>
    <lineage>
        <taxon>Bacteria</taxon>
        <taxon>Pseudomonadati</taxon>
        <taxon>Pseudomonadota</taxon>
        <taxon>Betaproteobacteria</taxon>
        <taxon>Burkholderiales</taxon>
        <taxon>Alcaligenaceae</taxon>
        <taxon>Orrella</taxon>
    </lineage>
</organism>
<dbReference type="Pfam" id="PF00398">
    <property type="entry name" value="RrnaAD"/>
    <property type="match status" value="1"/>
</dbReference>
<proteinExistence type="inferred from homology"/>
<dbReference type="PANTHER" id="PTHR11727:SF7">
    <property type="entry name" value="DIMETHYLADENOSINE TRANSFERASE-RELATED"/>
    <property type="match status" value="1"/>
</dbReference>
<dbReference type="PROSITE" id="PS51689">
    <property type="entry name" value="SAM_RNA_A_N6_MT"/>
    <property type="match status" value="1"/>
</dbReference>
<keyword evidence="1 7" id="KW-0963">Cytoplasm</keyword>
<dbReference type="NCBIfam" id="TIGR00755">
    <property type="entry name" value="ksgA"/>
    <property type="match status" value="1"/>
</dbReference>
<evidence type="ECO:0000256" key="4">
    <source>
        <dbReference type="ARBA" id="ARBA00022679"/>
    </source>
</evidence>
<comment type="function">
    <text evidence="7">Specifically dimethylates two adjacent adenosines (A1518 and A1519) in the loop of a conserved hairpin near the 3'-end of 16S rRNA in the 30S particle. May play a critical role in biogenesis of 30S subunits.</text>
</comment>
<evidence type="ECO:0000256" key="3">
    <source>
        <dbReference type="ARBA" id="ARBA00022603"/>
    </source>
</evidence>
<feature type="domain" description="Ribosomal RNA adenine methylase transferase N-terminal" evidence="9">
    <location>
        <begin position="20"/>
        <end position="188"/>
    </location>
</feature>
<name>A0A2R4XNB2_9BURK</name>
<comment type="similarity">
    <text evidence="7">Belongs to the class I-like SAM-binding methyltransferase superfamily. rRNA adenine N(6)-methyltransferase family. RsmA subfamily.</text>
</comment>
<evidence type="ECO:0000256" key="2">
    <source>
        <dbReference type="ARBA" id="ARBA00022552"/>
    </source>
</evidence>
<evidence type="ECO:0000256" key="1">
    <source>
        <dbReference type="ARBA" id="ARBA00022490"/>
    </source>
</evidence>
<dbReference type="GO" id="GO:0005829">
    <property type="term" value="C:cytosol"/>
    <property type="evidence" value="ECO:0007669"/>
    <property type="project" value="TreeGrafter"/>
</dbReference>
<dbReference type="EC" id="2.1.1.182" evidence="7"/>
<dbReference type="InterPro" id="IPR011530">
    <property type="entry name" value="rRNA_adenine_dimethylase"/>
</dbReference>
<dbReference type="InterPro" id="IPR029063">
    <property type="entry name" value="SAM-dependent_MTases_sf"/>
</dbReference>
<dbReference type="Gene3D" id="1.10.8.100">
    <property type="entry name" value="Ribosomal RNA adenine dimethylase-like, domain 2"/>
    <property type="match status" value="1"/>
</dbReference>
<dbReference type="FunFam" id="1.10.8.100:FF:000001">
    <property type="entry name" value="Ribosomal RNA small subunit methyltransferase A"/>
    <property type="match status" value="1"/>
</dbReference>
<keyword evidence="11" id="KW-1185">Reference proteome</keyword>
<comment type="catalytic activity">
    <reaction evidence="7">
        <text>adenosine(1518)/adenosine(1519) in 16S rRNA + 4 S-adenosyl-L-methionine = N(6)-dimethyladenosine(1518)/N(6)-dimethyladenosine(1519) in 16S rRNA + 4 S-adenosyl-L-homocysteine + 4 H(+)</text>
        <dbReference type="Rhea" id="RHEA:19609"/>
        <dbReference type="Rhea" id="RHEA-COMP:10232"/>
        <dbReference type="Rhea" id="RHEA-COMP:10233"/>
        <dbReference type="ChEBI" id="CHEBI:15378"/>
        <dbReference type="ChEBI" id="CHEBI:57856"/>
        <dbReference type="ChEBI" id="CHEBI:59789"/>
        <dbReference type="ChEBI" id="CHEBI:74411"/>
        <dbReference type="ChEBI" id="CHEBI:74493"/>
        <dbReference type="EC" id="2.1.1.182"/>
    </reaction>
</comment>
<evidence type="ECO:0000256" key="8">
    <source>
        <dbReference type="PROSITE-ProRule" id="PRU01026"/>
    </source>
</evidence>
<dbReference type="SUPFAM" id="SSF53335">
    <property type="entry name" value="S-adenosyl-L-methionine-dependent methyltransferases"/>
    <property type="match status" value="1"/>
</dbReference>
<dbReference type="PROSITE" id="PS01131">
    <property type="entry name" value="RRNA_A_DIMETH"/>
    <property type="match status" value="1"/>
</dbReference>
<feature type="binding site" evidence="7 8">
    <location>
        <position position="13"/>
    </location>
    <ligand>
        <name>S-adenosyl-L-methionine</name>
        <dbReference type="ChEBI" id="CHEBI:59789"/>
    </ligand>
</feature>
<dbReference type="PANTHER" id="PTHR11727">
    <property type="entry name" value="DIMETHYLADENOSINE TRANSFERASE"/>
    <property type="match status" value="1"/>
</dbReference>
<dbReference type="SMART" id="SM00650">
    <property type="entry name" value="rADc"/>
    <property type="match status" value="1"/>
</dbReference>
<dbReference type="GO" id="GO:0052908">
    <property type="term" value="F:16S rRNA (adenine(1518)-N(6)/adenine(1519)-N(6))-dimethyltransferase activity"/>
    <property type="evidence" value="ECO:0007669"/>
    <property type="project" value="UniProtKB-EC"/>
</dbReference>
<dbReference type="OrthoDB" id="9814755at2"/>
<dbReference type="RefSeq" id="WP_108622686.1">
    <property type="nucleotide sequence ID" value="NZ_CP028901.1"/>
</dbReference>
<feature type="binding site" evidence="7 8">
    <location>
        <position position="103"/>
    </location>
    <ligand>
        <name>S-adenosyl-L-methionine</name>
        <dbReference type="ChEBI" id="CHEBI:59789"/>
    </ligand>
</feature>
<feature type="binding site" evidence="7 8">
    <location>
        <position position="40"/>
    </location>
    <ligand>
        <name>S-adenosyl-L-methionine</name>
        <dbReference type="ChEBI" id="CHEBI:59789"/>
    </ligand>
</feature>
<keyword evidence="4 7" id="KW-0808">Transferase</keyword>
<dbReference type="InterPro" id="IPR001737">
    <property type="entry name" value="KsgA/Erm"/>
</dbReference>
<dbReference type="GO" id="GO:0003723">
    <property type="term" value="F:RNA binding"/>
    <property type="evidence" value="ECO:0007669"/>
    <property type="project" value="UniProtKB-UniRule"/>
</dbReference>
<dbReference type="AlphaFoldDB" id="A0A2R4XNB2"/>
<keyword evidence="3 7" id="KW-0489">Methyltransferase</keyword>
<dbReference type="Proteomes" id="UP000244571">
    <property type="component" value="Chromosome"/>
</dbReference>
<sequence>MSRHQARARFGQNFLKDQVVIDSIVRAIDPQPQDRMVEIGPGLSALTVPLMARLDHLTVVEIDRDLAARLRQLAGPDRLTVIQQDALTVDFASMGDGLRLVGNLPYNISTPLLFAFLDAADHVKDQHFMLQREVVDRMVAREGSSDYSRLSVMLQYRYRMHKLFDVDPQAFEPAPKVVSAIVRMIPLPADRTRADDEALFGQVVQRAFSQRRKMLRRALGDWAGQVDWQSVGVEPTDRAEQVSVQGFIRLANDLARHVRPEASCA</sequence>
<evidence type="ECO:0000313" key="10">
    <source>
        <dbReference type="EMBL" id="AWB35268.1"/>
    </source>
</evidence>
<dbReference type="KEGG" id="boz:DBV39_17700"/>
<feature type="binding site" evidence="7 8">
    <location>
        <position position="15"/>
    </location>
    <ligand>
        <name>S-adenosyl-L-methionine</name>
        <dbReference type="ChEBI" id="CHEBI:59789"/>
    </ligand>
</feature>
<feature type="binding site" evidence="7 8">
    <location>
        <position position="85"/>
    </location>
    <ligand>
        <name>S-adenosyl-L-methionine</name>
        <dbReference type="ChEBI" id="CHEBI:59789"/>
    </ligand>
</feature>
<feature type="binding site" evidence="7 8">
    <location>
        <position position="61"/>
    </location>
    <ligand>
        <name>S-adenosyl-L-methionine</name>
        <dbReference type="ChEBI" id="CHEBI:59789"/>
    </ligand>
</feature>
<evidence type="ECO:0000256" key="5">
    <source>
        <dbReference type="ARBA" id="ARBA00022691"/>
    </source>
</evidence>
<evidence type="ECO:0000256" key="6">
    <source>
        <dbReference type="ARBA" id="ARBA00022884"/>
    </source>
</evidence>
<evidence type="ECO:0000256" key="7">
    <source>
        <dbReference type="HAMAP-Rule" id="MF_00607"/>
    </source>
</evidence>
<dbReference type="CDD" id="cd02440">
    <property type="entry name" value="AdoMet_MTases"/>
    <property type="match status" value="1"/>
</dbReference>
<protein>
    <recommendedName>
        <fullName evidence="7">Ribosomal RNA small subunit methyltransferase A</fullName>
        <ecNumber evidence="7">2.1.1.182</ecNumber>
    </recommendedName>
    <alternativeName>
        <fullName evidence="7">16S rRNA (adenine(1518)-N(6)/adenine(1519)-N(6))-dimethyltransferase</fullName>
    </alternativeName>
    <alternativeName>
        <fullName evidence="7">16S rRNA dimethyladenosine transferase</fullName>
    </alternativeName>
    <alternativeName>
        <fullName evidence="7">16S rRNA dimethylase</fullName>
    </alternativeName>
    <alternativeName>
        <fullName evidence="7">S-adenosylmethionine-6-N', N'-adenosyl(rRNA) dimethyltransferase</fullName>
    </alternativeName>
</protein>
<dbReference type="HAMAP" id="MF_00607">
    <property type="entry name" value="16SrRNA_methyltr_A"/>
    <property type="match status" value="1"/>
</dbReference>
<comment type="subcellular location">
    <subcellularLocation>
        <location evidence="7">Cytoplasm</location>
    </subcellularLocation>
</comment>
<dbReference type="InterPro" id="IPR023165">
    <property type="entry name" value="rRNA_Ade_diMease-like_C"/>
</dbReference>
<dbReference type="InterPro" id="IPR020596">
    <property type="entry name" value="rRNA_Ade_Mease_Trfase_CS"/>
</dbReference>
<accession>A0A2R4XNB2</accession>
<keyword evidence="2 7" id="KW-0698">rRNA processing</keyword>
<evidence type="ECO:0000259" key="9">
    <source>
        <dbReference type="SMART" id="SM00650"/>
    </source>
</evidence>
<reference evidence="10 11" key="1">
    <citation type="submission" date="2018-04" db="EMBL/GenBank/DDBJ databases">
        <title>Bordetella sp. HZ20 isolated from seawater.</title>
        <authorList>
            <person name="Sun C."/>
        </authorList>
    </citation>
    <scope>NUCLEOTIDE SEQUENCE [LARGE SCALE GENOMIC DNA]</scope>
    <source>
        <strain evidence="10 11">HZ20</strain>
    </source>
</reference>
<dbReference type="InterPro" id="IPR020598">
    <property type="entry name" value="rRNA_Ade_methylase_Trfase_N"/>
</dbReference>
<evidence type="ECO:0000313" key="11">
    <source>
        <dbReference type="Proteomes" id="UP000244571"/>
    </source>
</evidence>
<gene>
    <name evidence="7" type="primary">rsmA</name>
    <name evidence="7" type="synonym">ksgA</name>
    <name evidence="10" type="ORF">DBV39_17700</name>
</gene>
<keyword evidence="5 7" id="KW-0949">S-adenosyl-L-methionine</keyword>
<dbReference type="Gene3D" id="3.40.50.150">
    <property type="entry name" value="Vaccinia Virus protein VP39"/>
    <property type="match status" value="1"/>
</dbReference>
<keyword evidence="6 7" id="KW-0694">RNA-binding</keyword>
<dbReference type="EMBL" id="CP028901">
    <property type="protein sequence ID" value="AWB35268.1"/>
    <property type="molecule type" value="Genomic_DNA"/>
</dbReference>